<dbReference type="InterPro" id="IPR011989">
    <property type="entry name" value="ARM-like"/>
</dbReference>
<dbReference type="Proteomes" id="UP001230504">
    <property type="component" value="Unassembled WGS sequence"/>
</dbReference>
<dbReference type="EMBL" id="JAHLJV010000130">
    <property type="protein sequence ID" value="KAK1569546.1"/>
    <property type="molecule type" value="Genomic_DNA"/>
</dbReference>
<evidence type="ECO:0000313" key="1">
    <source>
        <dbReference type="EMBL" id="KAK1569546.1"/>
    </source>
</evidence>
<gene>
    <name evidence="1" type="ORF">LY79DRAFT_674582</name>
</gene>
<comment type="caution">
    <text evidence="1">The sequence shown here is derived from an EMBL/GenBank/DDBJ whole genome shotgun (WGS) entry which is preliminary data.</text>
</comment>
<protein>
    <submittedName>
        <fullName evidence="1">Uncharacterized protein</fullName>
    </submittedName>
</protein>
<dbReference type="RefSeq" id="XP_060407775.1">
    <property type="nucleotide sequence ID" value="XM_060564326.1"/>
</dbReference>
<dbReference type="AlphaFoldDB" id="A0AAD8PKQ9"/>
<name>A0AAD8PKQ9_9PEZI</name>
<keyword evidence="2" id="KW-1185">Reference proteome</keyword>
<dbReference type="GeneID" id="85448566"/>
<organism evidence="1 2">
    <name type="scientific">Colletotrichum navitas</name>
    <dbReference type="NCBI Taxonomy" id="681940"/>
    <lineage>
        <taxon>Eukaryota</taxon>
        <taxon>Fungi</taxon>
        <taxon>Dikarya</taxon>
        <taxon>Ascomycota</taxon>
        <taxon>Pezizomycotina</taxon>
        <taxon>Sordariomycetes</taxon>
        <taxon>Hypocreomycetidae</taxon>
        <taxon>Glomerellales</taxon>
        <taxon>Glomerellaceae</taxon>
        <taxon>Colletotrichum</taxon>
        <taxon>Colletotrichum graminicola species complex</taxon>
    </lineage>
</organism>
<evidence type="ECO:0000313" key="2">
    <source>
        <dbReference type="Proteomes" id="UP001230504"/>
    </source>
</evidence>
<sequence length="54" mass="6497">MTRWNVLPRDQCRCIRNFVVQFIIQYSSSKEAMKEQNMLLNNLNLVLILILKQE</sequence>
<accession>A0AAD8PKQ9</accession>
<proteinExistence type="predicted"/>
<dbReference type="Gene3D" id="1.25.10.10">
    <property type="entry name" value="Leucine-rich Repeat Variant"/>
    <property type="match status" value="1"/>
</dbReference>
<reference evidence="1" key="1">
    <citation type="submission" date="2021-06" db="EMBL/GenBank/DDBJ databases">
        <title>Comparative genomics, transcriptomics and evolutionary studies reveal genomic signatures of adaptation to plant cell wall in hemibiotrophic fungi.</title>
        <authorList>
            <consortium name="DOE Joint Genome Institute"/>
            <person name="Baroncelli R."/>
            <person name="Diaz J.F."/>
            <person name="Benocci T."/>
            <person name="Peng M."/>
            <person name="Battaglia E."/>
            <person name="Haridas S."/>
            <person name="Andreopoulos W."/>
            <person name="Labutti K."/>
            <person name="Pangilinan J."/>
            <person name="Floch G.L."/>
            <person name="Makela M.R."/>
            <person name="Henrissat B."/>
            <person name="Grigoriev I.V."/>
            <person name="Crouch J.A."/>
            <person name="De Vries R.P."/>
            <person name="Sukno S.A."/>
            <person name="Thon M.R."/>
        </authorList>
    </citation>
    <scope>NUCLEOTIDE SEQUENCE</scope>
    <source>
        <strain evidence="1">CBS 125086</strain>
    </source>
</reference>